<dbReference type="PANTHER" id="PTHR35841">
    <property type="entry name" value="PHOSPHONATES-BINDING PERIPLASMIC PROTEIN"/>
    <property type="match status" value="1"/>
</dbReference>
<evidence type="ECO:0000256" key="1">
    <source>
        <dbReference type="SAM" id="MobiDB-lite"/>
    </source>
</evidence>
<proteinExistence type="predicted"/>
<feature type="compositionally biased region" description="Low complexity" evidence="1">
    <location>
        <begin position="37"/>
        <end position="56"/>
    </location>
</feature>
<feature type="region of interest" description="Disordered" evidence="1">
    <location>
        <begin position="37"/>
        <end position="80"/>
    </location>
</feature>
<dbReference type="SUPFAM" id="SSF53850">
    <property type="entry name" value="Periplasmic binding protein-like II"/>
    <property type="match status" value="1"/>
</dbReference>
<evidence type="ECO:0000313" key="3">
    <source>
        <dbReference type="Proteomes" id="UP001451571"/>
    </source>
</evidence>
<gene>
    <name evidence="2" type="ORF">V6984_22235</name>
</gene>
<accession>A0ABZ3EVC0</accession>
<dbReference type="PANTHER" id="PTHR35841:SF1">
    <property type="entry name" value="PHOSPHONATES-BINDING PERIPLASMIC PROTEIN"/>
    <property type="match status" value="1"/>
</dbReference>
<dbReference type="EMBL" id="CP146256">
    <property type="protein sequence ID" value="XAH74184.1"/>
    <property type="molecule type" value="Genomic_DNA"/>
</dbReference>
<name>A0ABZ3EVC0_9FIRM</name>
<organism evidence="2 3">
    <name type="scientific">Kineothrix sedimenti</name>
    <dbReference type="NCBI Taxonomy" id="3123317"/>
    <lineage>
        <taxon>Bacteria</taxon>
        <taxon>Bacillati</taxon>
        <taxon>Bacillota</taxon>
        <taxon>Clostridia</taxon>
        <taxon>Lachnospirales</taxon>
        <taxon>Lachnospiraceae</taxon>
        <taxon>Kineothrix</taxon>
    </lineage>
</organism>
<evidence type="ECO:0000313" key="2">
    <source>
        <dbReference type="EMBL" id="XAH74184.1"/>
    </source>
</evidence>
<dbReference type="Proteomes" id="UP001451571">
    <property type="component" value="Chromosome"/>
</dbReference>
<sequence length="395" mass="41882">MKNRTKNNMEDEKMKKSISLLVAGVMCASFLAGCGGSSASTASEETTGSSAASEAATPEEADSSATTEKADSSVEAEAAGSEIEKLTVAFVPSREPEEIITATEPLKQMLTDELAKEGYKVGEIDITVGTSYEAVGEALSAGTADVGLIPGGTYVLYDDGCDVLLTATRDGLSIDSDAAKDWNDQKPTEASDKQATSYRALMIAGPSPKGKELAEKINSGESLTWEDIDSANWSIMGSSSPAGYIYPSLWLQDGFSKSILDLSHAVQSDSYGSAFARLASGQIDVLCTYADARRDYEEKWNSEYSMTNSIWDDTAVIGVTAPIYNDTISVSKTSPIMDDAFKAALSNAFINIGNTDAGKEVIAIYSHNGYQPAQSGDYDSERAAQLMIQSMNATP</sequence>
<protein>
    <submittedName>
        <fullName evidence="2">PhnD/SsuA/transferrin family substrate-binding protein</fullName>
    </submittedName>
</protein>
<reference evidence="2 3" key="1">
    <citation type="submission" date="2024-02" db="EMBL/GenBank/DDBJ databases">
        <title>Bacterial strain from lacustrine sediment.</title>
        <authorList>
            <person name="Petit C."/>
            <person name="Fadhlaoui K."/>
        </authorList>
    </citation>
    <scope>NUCLEOTIDE SEQUENCE [LARGE SCALE GENOMIC DNA]</scope>
    <source>
        <strain evidence="2 3">IPX-CK</strain>
    </source>
</reference>
<dbReference type="PROSITE" id="PS51257">
    <property type="entry name" value="PROKAR_LIPOPROTEIN"/>
    <property type="match status" value="1"/>
</dbReference>
<keyword evidence="3" id="KW-1185">Reference proteome</keyword>
<dbReference type="Pfam" id="PF12974">
    <property type="entry name" value="Phosphonate-bd"/>
    <property type="match status" value="1"/>
</dbReference>
<dbReference type="Gene3D" id="3.40.190.10">
    <property type="entry name" value="Periplasmic binding protein-like II"/>
    <property type="match status" value="2"/>
</dbReference>